<dbReference type="AlphaFoldDB" id="A0A1R3IMT7"/>
<keyword evidence="2" id="KW-1185">Reference proteome</keyword>
<name>A0A1R3IMT7_9ROSI</name>
<dbReference type="Proteomes" id="UP000187203">
    <property type="component" value="Unassembled WGS sequence"/>
</dbReference>
<comment type="caution">
    <text evidence="1">The sequence shown here is derived from an EMBL/GenBank/DDBJ whole genome shotgun (WGS) entry which is preliminary data.</text>
</comment>
<dbReference type="EMBL" id="AWUE01017928">
    <property type="protein sequence ID" value="OMO83866.1"/>
    <property type="molecule type" value="Genomic_DNA"/>
</dbReference>
<sequence length="36" mass="3978">MNELEACTQQVDDAELAVTKTPSLCVLPECTRLIEL</sequence>
<organism evidence="1 2">
    <name type="scientific">Corchorus olitorius</name>
    <dbReference type="NCBI Taxonomy" id="93759"/>
    <lineage>
        <taxon>Eukaryota</taxon>
        <taxon>Viridiplantae</taxon>
        <taxon>Streptophyta</taxon>
        <taxon>Embryophyta</taxon>
        <taxon>Tracheophyta</taxon>
        <taxon>Spermatophyta</taxon>
        <taxon>Magnoliopsida</taxon>
        <taxon>eudicotyledons</taxon>
        <taxon>Gunneridae</taxon>
        <taxon>Pentapetalae</taxon>
        <taxon>rosids</taxon>
        <taxon>malvids</taxon>
        <taxon>Malvales</taxon>
        <taxon>Malvaceae</taxon>
        <taxon>Grewioideae</taxon>
        <taxon>Apeibeae</taxon>
        <taxon>Corchorus</taxon>
    </lineage>
</organism>
<protein>
    <submittedName>
        <fullName evidence="1">Uncharacterized protein</fullName>
    </submittedName>
</protein>
<gene>
    <name evidence="1" type="ORF">COLO4_22343</name>
</gene>
<evidence type="ECO:0000313" key="1">
    <source>
        <dbReference type="EMBL" id="OMO83866.1"/>
    </source>
</evidence>
<reference evidence="2" key="1">
    <citation type="submission" date="2013-09" db="EMBL/GenBank/DDBJ databases">
        <title>Corchorus olitorius genome sequencing.</title>
        <authorList>
            <person name="Alam M."/>
            <person name="Haque M.S."/>
            <person name="Islam M.S."/>
            <person name="Emdad E.M."/>
            <person name="Islam M.M."/>
            <person name="Ahmed B."/>
            <person name="Halim A."/>
            <person name="Hossen Q.M.M."/>
            <person name="Hossain M.Z."/>
            <person name="Ahmed R."/>
            <person name="Khan M.M."/>
            <person name="Islam R."/>
            <person name="Rashid M.M."/>
            <person name="Khan S.A."/>
            <person name="Rahman M.S."/>
            <person name="Alam M."/>
            <person name="Yahiya A.S."/>
            <person name="Khan M.S."/>
            <person name="Azam M.S."/>
            <person name="Haque T."/>
            <person name="Lashkar M.Z.H."/>
            <person name="Akhand A.I."/>
            <person name="Morshed G."/>
            <person name="Roy S."/>
            <person name="Uddin K.S."/>
            <person name="Rabeya T."/>
            <person name="Hossain A.S."/>
            <person name="Chowdhury A."/>
            <person name="Snigdha A.R."/>
            <person name="Mortoza M.S."/>
            <person name="Matin S.A."/>
            <person name="Hoque S.M.E."/>
            <person name="Islam M.K."/>
            <person name="Roy D.K."/>
            <person name="Haider R."/>
            <person name="Moosa M.M."/>
            <person name="Elias S.M."/>
            <person name="Hasan A.M."/>
            <person name="Jahan S."/>
            <person name="Shafiuddin M."/>
            <person name="Mahmood N."/>
            <person name="Shommy N.S."/>
        </authorList>
    </citation>
    <scope>NUCLEOTIDE SEQUENCE [LARGE SCALE GENOMIC DNA]</scope>
    <source>
        <strain evidence="2">cv. O-4</strain>
    </source>
</reference>
<accession>A0A1R3IMT7</accession>
<proteinExistence type="predicted"/>
<evidence type="ECO:0000313" key="2">
    <source>
        <dbReference type="Proteomes" id="UP000187203"/>
    </source>
</evidence>